<dbReference type="PDB" id="8R2E">
    <property type="method" value="X-ray"/>
    <property type="resolution" value="2.00 A"/>
    <property type="chains" value="A/B=2-139"/>
</dbReference>
<dbReference type="SMR" id="Q9RN64"/>
<dbReference type="Proteomes" id="UP001596065">
    <property type="component" value="Unassembled WGS sequence"/>
</dbReference>
<dbReference type="AlphaFoldDB" id="Q9RN64"/>
<sequence length="139" mass="15749">MSTTANKERCLEMVAAWNRWDVSGVVAHWAPDVVHYDDEDKPVSAEEVVRRMNSAVEAFPDLRLDVRSIVGEGDRVMLRITCSATHQGVFMGIAPTGRKVRWTYLEELRFSEAGKVVEHWDVFNFSPLFRDLGVVPDGL</sequence>
<reference evidence="3" key="5">
    <citation type="journal article" date="2019" name="Int. J. Syst. Evol. Microbiol.">
        <title>The Global Catalogue of Microorganisms (GCM) 10K type strain sequencing project: providing services to taxonomists for standard genome sequencing and annotation.</title>
        <authorList>
            <consortium name="The Broad Institute Genomics Platform"/>
            <consortium name="The Broad Institute Genome Sequencing Center for Infectious Disease"/>
            <person name="Wu L."/>
            <person name="Ma J."/>
        </authorList>
    </citation>
    <scope>NUCLEOTIDE SEQUENCE [LARGE SCALE GENOMIC DNA]</scope>
    <source>
        <strain evidence="3">KCTC 5701</strain>
    </source>
</reference>
<name>Q9RN64_STRNO</name>
<accession>Q9RN64</accession>
<evidence type="ECO:0007829" key="5">
    <source>
        <dbReference type="PDB" id="8R2B"/>
    </source>
</evidence>
<reference evidence="2" key="7">
    <citation type="submission" date="2024-09" db="EMBL/GenBank/DDBJ databases">
        <authorList>
            <person name="Sun Q."/>
            <person name="Mori K."/>
        </authorList>
    </citation>
    <scope>NUCLEOTIDE SEQUENCE</scope>
    <source>
        <strain evidence="2">CGMCC 4.1442</strain>
    </source>
</reference>
<evidence type="ECO:0000313" key="1">
    <source>
        <dbReference type="EMBL" id="AAF01808.1"/>
    </source>
</evidence>
<protein>
    <submittedName>
        <fullName evidence="2">Ester cyclase</fullName>
    </submittedName>
    <submittedName>
        <fullName evidence="1">SnoL</fullName>
    </submittedName>
</protein>
<dbReference type="SUPFAM" id="SSF54427">
    <property type="entry name" value="NTF2-like"/>
    <property type="match status" value="1"/>
</dbReference>
<reference evidence="2" key="4">
    <citation type="journal article" date="2014" name="Int. J. Syst. Evol. Microbiol.">
        <title>Complete genome of a new Firmicutes species belonging to the dominant human colonic microbiota ('Ruminococcus bicirculans') reveals two chromosomes and a selective capacity to utilize plant glucans.</title>
        <authorList>
            <consortium name="NISC Comparative Sequencing Program"/>
            <person name="Wegmann U."/>
            <person name="Louis P."/>
            <person name="Goesmann A."/>
            <person name="Henrissat B."/>
            <person name="Duncan S.H."/>
            <person name="Flint H.J."/>
        </authorList>
    </citation>
    <scope>NUCLEOTIDE SEQUENCE</scope>
    <source>
        <strain evidence="2">CGMCC 4.1442</strain>
    </source>
</reference>
<dbReference type="PANTHER" id="PTHR38436:SF1">
    <property type="entry name" value="ESTER CYCLASE"/>
    <property type="match status" value="1"/>
</dbReference>
<dbReference type="PDB" id="2GEX">
    <property type="method" value="X-ray"/>
    <property type="resolution" value="2.50 A"/>
    <property type="chains" value="A/B=1-139"/>
</dbReference>
<evidence type="ECO:0000313" key="2">
    <source>
        <dbReference type="EMBL" id="MFC5656184.1"/>
    </source>
</evidence>
<dbReference type="PANTHER" id="PTHR38436">
    <property type="entry name" value="POLYKETIDE CYCLASE SNOAL-LIKE DOMAIN"/>
    <property type="match status" value="1"/>
</dbReference>
<dbReference type="GO" id="GO:0030638">
    <property type="term" value="P:polyketide metabolic process"/>
    <property type="evidence" value="ECO:0007669"/>
    <property type="project" value="InterPro"/>
</dbReference>
<dbReference type="EMBL" id="AF187532">
    <property type="protein sequence ID" value="AAF01808.1"/>
    <property type="molecule type" value="Genomic_DNA"/>
</dbReference>
<dbReference type="EMBL" id="JBHSOE010000015">
    <property type="protein sequence ID" value="MFC5656184.1"/>
    <property type="molecule type" value="Genomic_DNA"/>
</dbReference>
<reference evidence="4" key="3">
    <citation type="journal article" date="2006" name="J. Mol. Biol.">
        <title>Crystal structures of SnoaL2 and AclR: two putative hydroxylases in the biosynthesis of aromatic polyketide antibiotics.</title>
        <authorList>
            <person name="Beinker P."/>
            <person name="Lohkamp B."/>
            <person name="Peltonen T."/>
            <person name="Niemi J."/>
            <person name="Mantsala P."/>
            <person name="Schneider G."/>
        </authorList>
    </citation>
    <scope>X-RAY CRYSTALLOGRAPHY (2.50 ANGSTROMS)</scope>
</reference>
<dbReference type="PDB" id="8R2B">
    <property type="method" value="X-ray"/>
    <property type="resolution" value="1.80 A"/>
    <property type="chains" value="A/B=2-139"/>
</dbReference>
<reference evidence="5 6" key="6">
    <citation type="journal article" date="2024" name="ACS Catal.">
        <title>Mechanism of Two-Component Mono-Oxygenases Involved in Anthracycline 1-Hydroxylation.</title>
        <authorList>
            <person name="Wandi B.N."/>
            <person name="Dinis P."/>
            <person name="Siitonen V."/>
            <person name="Schneider G."/>
            <person name="Schnell R."/>
            <person name="Metsa-Ketele M."/>
        </authorList>
    </citation>
    <scope>X-RAY CRYSTALLOGRAPHY (1.80 ANGSTROMS) OF 2-139</scope>
</reference>
<reference evidence="1" key="1">
    <citation type="journal article" date="1997" name="Mol. Gen. Genet.">
        <title>Characterization of Streptomyces nogalater genes encoding enzymes involved in glycosylation steps in nogalamycin biosynthesis.</title>
        <authorList>
            <person name="Torkkell S."/>
            <person name="Ylihonko K."/>
            <person name="Hakala J."/>
            <person name="Skurnik M."/>
            <person name="Mantsala P."/>
        </authorList>
    </citation>
    <scope>NUCLEOTIDE SEQUENCE</scope>
    <source>
        <strain evidence="1">ATCC27451</strain>
    </source>
</reference>
<dbReference type="InterPro" id="IPR009959">
    <property type="entry name" value="Cyclase_SnoaL-like"/>
</dbReference>
<evidence type="ECO:0000313" key="3">
    <source>
        <dbReference type="Proteomes" id="UP001596065"/>
    </source>
</evidence>
<dbReference type="Pfam" id="PF07366">
    <property type="entry name" value="SnoaL"/>
    <property type="match status" value="1"/>
</dbReference>
<keyword evidence="4 5" id="KW-0002">3D-structure</keyword>
<dbReference type="KEGG" id="ag:AAF01808"/>
<dbReference type="Gene3D" id="3.10.450.50">
    <property type="match status" value="1"/>
</dbReference>
<dbReference type="InterPro" id="IPR032710">
    <property type="entry name" value="NTF2-like_dom_sf"/>
</dbReference>
<evidence type="ECO:0007829" key="4">
    <source>
        <dbReference type="PDB" id="2GEX"/>
    </source>
</evidence>
<gene>
    <name evidence="1" type="primary">snoL</name>
    <name evidence="2" type="ORF">ACFP3J_11885</name>
</gene>
<dbReference type="EvolutionaryTrace" id="Q9RN64"/>
<proteinExistence type="evidence at protein level"/>
<reference evidence="1" key="2">
    <citation type="journal article" date="2000" name="Antimicrob. Agents Chemother.">
        <title>Identification of a cyclase gene dictating the C-9 stereochemistry of anthracyclines from Streptomyces nogalater.</title>
        <authorList>
            <person name="Torkkell S."/>
            <person name="Kunnari T."/>
            <person name="Palmu K."/>
            <person name="Hakala J."/>
            <person name="Mantsala P."/>
            <person name="Ylihonko K."/>
        </authorList>
    </citation>
    <scope>NUCLEOTIDE SEQUENCE</scope>
    <source>
        <strain evidence="1">ATCC27451</strain>
    </source>
</reference>
<dbReference type="PDBsum" id="2GEX"/>
<dbReference type="RefSeq" id="WP_344346057.1">
    <property type="nucleotide sequence ID" value="NZ_BAAASM010000002.1"/>
</dbReference>
<organism evidence="1">
    <name type="scientific">Streptomyces nogalater</name>
    <dbReference type="NCBI Taxonomy" id="38314"/>
    <lineage>
        <taxon>Bacteria</taxon>
        <taxon>Bacillati</taxon>
        <taxon>Actinomycetota</taxon>
        <taxon>Actinomycetes</taxon>
        <taxon>Kitasatosporales</taxon>
        <taxon>Streptomycetaceae</taxon>
        <taxon>Streptomyces</taxon>
    </lineage>
</organism>
<evidence type="ECO:0007829" key="6">
    <source>
        <dbReference type="PDB" id="8R2E"/>
    </source>
</evidence>
<keyword evidence="3" id="KW-1185">Reference proteome</keyword>